<reference evidence="2 3" key="1">
    <citation type="submission" date="2020-10" db="EMBL/GenBank/DDBJ databases">
        <title>complete genome sequencing of Lysobacter sp. H23M41.</title>
        <authorList>
            <person name="Bae J.-W."/>
            <person name="Lee S.-Y."/>
        </authorList>
    </citation>
    <scope>NUCLEOTIDE SEQUENCE [LARGE SCALE GENOMIC DNA]</scope>
    <source>
        <strain evidence="2 3">H23M41</strain>
    </source>
</reference>
<protein>
    <submittedName>
        <fullName evidence="2">TraB/GumN family protein</fullName>
    </submittedName>
</protein>
<dbReference type="CDD" id="cd14789">
    <property type="entry name" value="Tiki"/>
    <property type="match status" value="1"/>
</dbReference>
<keyword evidence="1" id="KW-0732">Signal</keyword>
<evidence type="ECO:0000313" key="3">
    <source>
        <dbReference type="Proteomes" id="UP000593932"/>
    </source>
</evidence>
<dbReference type="RefSeq" id="WP_194033833.1">
    <property type="nucleotide sequence ID" value="NZ_CP063657.1"/>
</dbReference>
<accession>A0A7S6UJ29</accession>
<dbReference type="Proteomes" id="UP000593932">
    <property type="component" value="Chromosome"/>
</dbReference>
<evidence type="ECO:0000256" key="1">
    <source>
        <dbReference type="SAM" id="SignalP"/>
    </source>
</evidence>
<sequence>MQDKTMRKTKVLIASLVLVCGTALAMVAPDRWTASDHADTTQAALAQAESPPHVPPVPLLWKVSDRNNAVYLLGSIHLLKEGDYPLSADIDAAFDDAARIVFEVSPEDLGSPDASTSFSAAANLPEGHTLSGLISPRLREKLDLLLARQGGSLDQVNRYSPWFVNLSLMLGLSHSLGFSPELGVDQHLMQRAEEAGKPTAGLETIDDQLRALANSPIAEQVLGLEDFLDRPQEMPGELADLHQAWRAGDVPGLEAIALTEMMVKTPRTYQMVNVDRNRAWLPLLRKMLDGRGRDNVLVVVGAMHLLGDDGLLALLGQSGYMVERICSACGTADQALPERPTLEDDLEPVSLPIAS</sequence>
<feature type="chain" id="PRO_5046567869" evidence="1">
    <location>
        <begin position="26"/>
        <end position="355"/>
    </location>
</feature>
<dbReference type="PANTHER" id="PTHR40590:SF1">
    <property type="entry name" value="CYTOPLASMIC PROTEIN"/>
    <property type="match status" value="1"/>
</dbReference>
<gene>
    <name evidence="2" type="ORF">INQ42_08125</name>
</gene>
<dbReference type="PANTHER" id="PTHR40590">
    <property type="entry name" value="CYTOPLASMIC PROTEIN-RELATED"/>
    <property type="match status" value="1"/>
</dbReference>
<proteinExistence type="predicted"/>
<dbReference type="EMBL" id="CP063657">
    <property type="protein sequence ID" value="QOW21248.1"/>
    <property type="molecule type" value="Genomic_DNA"/>
</dbReference>
<feature type="signal peptide" evidence="1">
    <location>
        <begin position="1"/>
        <end position="25"/>
    </location>
</feature>
<evidence type="ECO:0000313" key="2">
    <source>
        <dbReference type="EMBL" id="QOW21248.1"/>
    </source>
</evidence>
<name>A0A7S6UJ29_9GAMM</name>
<dbReference type="InterPro" id="IPR047111">
    <property type="entry name" value="YbaP-like"/>
</dbReference>
<keyword evidence="3" id="KW-1185">Reference proteome</keyword>
<dbReference type="InterPro" id="IPR002816">
    <property type="entry name" value="TraB/PrgY/GumN_fam"/>
</dbReference>
<dbReference type="Pfam" id="PF01963">
    <property type="entry name" value="TraB_PrgY_gumN"/>
    <property type="match status" value="1"/>
</dbReference>
<organism evidence="2 3">
    <name type="scientific">Novilysobacter avium</name>
    <dbReference type="NCBI Taxonomy" id="2781023"/>
    <lineage>
        <taxon>Bacteria</taxon>
        <taxon>Pseudomonadati</taxon>
        <taxon>Pseudomonadota</taxon>
        <taxon>Gammaproteobacteria</taxon>
        <taxon>Lysobacterales</taxon>
        <taxon>Lysobacteraceae</taxon>
        <taxon>Novilysobacter</taxon>
    </lineage>
</organism>